<gene>
    <name evidence="2" type="ORF">ODALV1_LOCUS28210</name>
</gene>
<dbReference type="SMART" id="SM00256">
    <property type="entry name" value="FBOX"/>
    <property type="match status" value="1"/>
</dbReference>
<dbReference type="Proteomes" id="UP001642540">
    <property type="component" value="Unassembled WGS sequence"/>
</dbReference>
<proteinExistence type="predicted"/>
<organism evidence="2 3">
    <name type="scientific">Orchesella dallaii</name>
    <dbReference type="NCBI Taxonomy" id="48710"/>
    <lineage>
        <taxon>Eukaryota</taxon>
        <taxon>Metazoa</taxon>
        <taxon>Ecdysozoa</taxon>
        <taxon>Arthropoda</taxon>
        <taxon>Hexapoda</taxon>
        <taxon>Collembola</taxon>
        <taxon>Entomobryomorpha</taxon>
        <taxon>Entomobryoidea</taxon>
        <taxon>Orchesellidae</taxon>
        <taxon>Orchesellinae</taxon>
        <taxon>Orchesella</taxon>
    </lineage>
</organism>
<dbReference type="InterPro" id="IPR036047">
    <property type="entry name" value="F-box-like_dom_sf"/>
</dbReference>
<feature type="domain" description="F-box" evidence="1">
    <location>
        <begin position="16"/>
        <end position="64"/>
    </location>
</feature>
<dbReference type="EMBL" id="CAXLJM020000135">
    <property type="protein sequence ID" value="CAL8140252.1"/>
    <property type="molecule type" value="Genomic_DNA"/>
</dbReference>
<reference evidence="2 3" key="1">
    <citation type="submission" date="2024-08" db="EMBL/GenBank/DDBJ databases">
        <authorList>
            <person name="Cucini C."/>
            <person name="Frati F."/>
        </authorList>
    </citation>
    <scope>NUCLEOTIDE SEQUENCE [LARGE SCALE GENOMIC DNA]</scope>
</reference>
<dbReference type="InterPro" id="IPR001810">
    <property type="entry name" value="F-box_dom"/>
</dbReference>
<dbReference type="Pfam" id="PF12937">
    <property type="entry name" value="F-box-like"/>
    <property type="match status" value="1"/>
</dbReference>
<accession>A0ABP1S0K4</accession>
<evidence type="ECO:0000313" key="2">
    <source>
        <dbReference type="EMBL" id="CAL8140252.1"/>
    </source>
</evidence>
<sequence length="484" mass="55677">MESLNKMKRGKPFRSPKTTPILPPELWSHIFEFLGSEDLYPVTKTCVEWNELLEDNKNAFLLPVVLPSVMKYVKKNTILKFRTISSLTRNAVDKTLQSFSDSDDEDPFDRHCSHYEESSSKRYLRSVASSISCSYMFTLSDFGYLLDKVYPDLSVASSDVNPFLVRYISYFSDFRLGNDPHVLNILPKFGHHLLTLNCFIVGDSSTQPFHNIVAQLRLVPNIKRLWIRPQLWPRTPTDDELDLTGLSTTVYEFPALPKLVILDVRLVNSNVLLDTVVLAMLRHYSKQLICFTCDAKLFLLQELNVDVLNLMFPNVKKFHLLGKGSDFATGLEKLSNVSWPLERLHLEVHDGDQINPQNVISTISNFHENLEHLKVDCLLLPKQLEANNCNENEAEEKVVRKMSKLKIVRAKANILDSNLFCKFLKDNCPHLEELYIETSDILCRERGRWALDNLRNLEKVVLGSLKSLPVNFHTMRRPVPNETL</sequence>
<dbReference type="Gene3D" id="1.20.1280.50">
    <property type="match status" value="1"/>
</dbReference>
<comment type="caution">
    <text evidence="2">The sequence shown here is derived from an EMBL/GenBank/DDBJ whole genome shotgun (WGS) entry which is preliminary data.</text>
</comment>
<name>A0ABP1S0K4_9HEXA</name>
<evidence type="ECO:0000313" key="3">
    <source>
        <dbReference type="Proteomes" id="UP001642540"/>
    </source>
</evidence>
<dbReference type="SUPFAM" id="SSF81383">
    <property type="entry name" value="F-box domain"/>
    <property type="match status" value="1"/>
</dbReference>
<protein>
    <recommendedName>
        <fullName evidence="1">F-box domain-containing protein</fullName>
    </recommendedName>
</protein>
<evidence type="ECO:0000259" key="1">
    <source>
        <dbReference type="PROSITE" id="PS50181"/>
    </source>
</evidence>
<keyword evidence="3" id="KW-1185">Reference proteome</keyword>
<dbReference type="PROSITE" id="PS50181">
    <property type="entry name" value="FBOX"/>
    <property type="match status" value="1"/>
</dbReference>